<dbReference type="AlphaFoldDB" id="A0A3S3YD32"/>
<dbReference type="Proteomes" id="UP000287168">
    <property type="component" value="Unassembled WGS sequence"/>
</dbReference>
<feature type="domain" description="NAD-dependent epimerase/dehydratase" evidence="1">
    <location>
        <begin position="56"/>
        <end position="219"/>
    </location>
</feature>
<proteinExistence type="predicted"/>
<sequence>MTNIRVAPKLRPERDATVTATSVLPARFETVEDLEDFMTRPDEALIADLARVDGDILILGVAGKMGPTLARMAKRAAPEKRVIGVARFSEPDLVARLQSWGIETIKADLMDAEALAALPKCKNVIFMAGMKFGASGNQALTWAMNTHVPAMVAETFKDSRIVAFSTGNVYPLVDVFQGGALESQPAEPRGEYAMSCLGRERMFEHFSRKHGTPGRIFRLNYAIDCRYGVLYDLASRIKAGTVIDLSLMGHVNVIWQGDANAQALRCLAHTTEVTSPINCSGPETLSLRWLVTELAARLGVEPKLVGAEPSTAWLTNTAQANTLFGYPSVPLGAMLDWVADWVARGEVAYNKPTKFEARTGAF</sequence>
<evidence type="ECO:0000313" key="3">
    <source>
        <dbReference type="Proteomes" id="UP000287168"/>
    </source>
</evidence>
<dbReference type="OrthoDB" id="9785845at2"/>
<dbReference type="Gene3D" id="3.40.50.720">
    <property type="entry name" value="NAD(P)-binding Rossmann-like Domain"/>
    <property type="match status" value="1"/>
</dbReference>
<dbReference type="SUPFAM" id="SSF51735">
    <property type="entry name" value="NAD(P)-binding Rossmann-fold domains"/>
    <property type="match status" value="1"/>
</dbReference>
<dbReference type="EMBL" id="SBLC01000011">
    <property type="protein sequence ID" value="RWY41428.1"/>
    <property type="molecule type" value="Genomic_DNA"/>
</dbReference>
<accession>A0A3S3YD32</accession>
<dbReference type="InterPro" id="IPR001509">
    <property type="entry name" value="Epimerase_deHydtase"/>
</dbReference>
<evidence type="ECO:0000313" key="2">
    <source>
        <dbReference type="EMBL" id="RWY41428.1"/>
    </source>
</evidence>
<comment type="caution">
    <text evidence="2">The sequence shown here is derived from an EMBL/GenBank/DDBJ whole genome shotgun (WGS) entry which is preliminary data.</text>
</comment>
<gene>
    <name evidence="2" type="ORF">EP867_09575</name>
</gene>
<organism evidence="2 3">
    <name type="scientific">Falsigemmobacter intermedius</name>
    <dbReference type="NCBI Taxonomy" id="1553448"/>
    <lineage>
        <taxon>Bacteria</taxon>
        <taxon>Pseudomonadati</taxon>
        <taxon>Pseudomonadota</taxon>
        <taxon>Alphaproteobacteria</taxon>
        <taxon>Rhodobacterales</taxon>
        <taxon>Paracoccaceae</taxon>
        <taxon>Falsigemmobacter</taxon>
    </lineage>
</organism>
<protein>
    <submittedName>
        <fullName evidence="2">NAD(P)-dependent oxidoreductase</fullName>
    </submittedName>
</protein>
<keyword evidence="3" id="KW-1185">Reference proteome</keyword>
<dbReference type="InterPro" id="IPR036291">
    <property type="entry name" value="NAD(P)-bd_dom_sf"/>
</dbReference>
<evidence type="ECO:0000259" key="1">
    <source>
        <dbReference type="Pfam" id="PF01370"/>
    </source>
</evidence>
<dbReference type="Pfam" id="PF01370">
    <property type="entry name" value="Epimerase"/>
    <property type="match status" value="1"/>
</dbReference>
<name>A0A3S3YD32_9RHOB</name>
<reference evidence="2 3" key="1">
    <citation type="journal article" date="2015" name="Int. J. Syst. Evol. Microbiol.">
        <title>Gemmobacter intermedius sp. nov., isolated from a white stork (Ciconia ciconia).</title>
        <authorList>
            <person name="Kampfer P."/>
            <person name="Jerzak L."/>
            <person name="Wilharm G."/>
            <person name="Golke J."/>
            <person name="Busse H.J."/>
            <person name="Glaeser S.P."/>
        </authorList>
    </citation>
    <scope>NUCLEOTIDE SEQUENCE [LARGE SCALE GENOMIC DNA]</scope>
    <source>
        <strain evidence="2 3">119/4</strain>
    </source>
</reference>